<feature type="transmembrane region" description="Helical" evidence="6">
    <location>
        <begin position="66"/>
        <end position="84"/>
    </location>
</feature>
<organism evidence="7 8">
    <name type="scientific">Calorimonas adulescens</name>
    <dbReference type="NCBI Taxonomy" id="2606906"/>
    <lineage>
        <taxon>Bacteria</taxon>
        <taxon>Bacillati</taxon>
        <taxon>Bacillota</taxon>
        <taxon>Clostridia</taxon>
        <taxon>Thermoanaerobacterales</taxon>
        <taxon>Thermoanaerobacteraceae</taxon>
        <taxon>Calorimonas</taxon>
    </lineage>
</organism>
<name>A0A5D8QFW0_9THEO</name>
<dbReference type="GO" id="GO:0015648">
    <property type="term" value="F:lipid-linked peptidoglycan transporter activity"/>
    <property type="evidence" value="ECO:0007669"/>
    <property type="project" value="TreeGrafter"/>
</dbReference>
<keyword evidence="8" id="KW-1185">Reference proteome</keyword>
<protein>
    <submittedName>
        <fullName evidence="7">FtsW/RodA/SpoVE family cell cycle protein</fullName>
    </submittedName>
</protein>
<evidence type="ECO:0000256" key="4">
    <source>
        <dbReference type="ARBA" id="ARBA00022989"/>
    </source>
</evidence>
<keyword evidence="3" id="KW-0133">Cell shape</keyword>
<feature type="transmembrane region" description="Helical" evidence="6">
    <location>
        <begin position="375"/>
        <end position="396"/>
    </location>
</feature>
<dbReference type="Pfam" id="PF01098">
    <property type="entry name" value="FTSW_RODA_SPOVE"/>
    <property type="match status" value="1"/>
</dbReference>
<reference evidence="7 8" key="1">
    <citation type="submission" date="2019-08" db="EMBL/GenBank/DDBJ databases">
        <title>Calorimonas adulescens gen. nov., sp. nov., an anaerobic thermophilic bacterium from Sakhalin hot spring.</title>
        <authorList>
            <person name="Khomyakova M.A."/>
            <person name="Merkel A.Y."/>
            <person name="Novikov A."/>
            <person name="Bonch-Osmolovskaya E.A."/>
            <person name="Slobodkin A.I."/>
        </authorList>
    </citation>
    <scope>NUCLEOTIDE SEQUENCE [LARGE SCALE GENOMIC DNA]</scope>
    <source>
        <strain evidence="7 8">A05MB</strain>
    </source>
</reference>
<comment type="subcellular location">
    <subcellularLocation>
        <location evidence="1">Membrane</location>
        <topology evidence="1">Multi-pass membrane protein</topology>
    </subcellularLocation>
</comment>
<keyword evidence="4 6" id="KW-1133">Transmembrane helix</keyword>
<dbReference type="GO" id="GO:0032153">
    <property type="term" value="C:cell division site"/>
    <property type="evidence" value="ECO:0007669"/>
    <property type="project" value="TreeGrafter"/>
</dbReference>
<feature type="transmembrane region" description="Helical" evidence="6">
    <location>
        <begin position="342"/>
        <end position="363"/>
    </location>
</feature>
<feature type="transmembrane region" description="Helical" evidence="6">
    <location>
        <begin position="119"/>
        <end position="137"/>
    </location>
</feature>
<dbReference type="PANTHER" id="PTHR30474">
    <property type="entry name" value="CELL CYCLE PROTEIN"/>
    <property type="match status" value="1"/>
</dbReference>
<dbReference type="GO" id="GO:0005886">
    <property type="term" value="C:plasma membrane"/>
    <property type="evidence" value="ECO:0007669"/>
    <property type="project" value="TreeGrafter"/>
</dbReference>
<evidence type="ECO:0000256" key="3">
    <source>
        <dbReference type="ARBA" id="ARBA00022960"/>
    </source>
</evidence>
<evidence type="ECO:0000256" key="1">
    <source>
        <dbReference type="ARBA" id="ARBA00004141"/>
    </source>
</evidence>
<keyword evidence="5 6" id="KW-0472">Membrane</keyword>
<feature type="transmembrane region" description="Helical" evidence="6">
    <location>
        <begin position="90"/>
        <end position="110"/>
    </location>
</feature>
<keyword evidence="2 6" id="KW-0812">Transmembrane</keyword>
<feature type="transmembrane region" description="Helical" evidence="6">
    <location>
        <begin position="182"/>
        <end position="198"/>
    </location>
</feature>
<proteinExistence type="predicted"/>
<feature type="transmembrane region" description="Helical" evidence="6">
    <location>
        <begin position="309"/>
        <end position="330"/>
    </location>
</feature>
<feature type="transmembrane region" description="Helical" evidence="6">
    <location>
        <begin position="38"/>
        <end position="59"/>
    </location>
</feature>
<sequence length="403" mass="44522">MAKASRYYRAMLLSLYLFLTICFSLLSLHETPINPKPLYMGLGLIAIITIGFITMRIFALNGDAMLFLLSNFLCGIGLVMIYRVNESLAYRQFIWITGGIATFIVFTFLFKYYSYVMKYHWLFGATSLMLLFITIIFGREIGGSTNWIVISGHSFQPSEFVKILFCIASASFLKDRNETKDVLLYGSFVATVVLLLFAQKDLGTALIFFMTGIVFVYVATGKPVYPLIGIILLVTGAVLSYLIFSHVRVRFEAWLNPWMDVPGKGYQIVQSLFAIGAGGLFGSGLGLGHPEYIPAVSTDLIFSILVEEFGLLVGLAVIAIYLFIFVRAYISAMSSNDRLKELLLTGIASMLAFQTFIIIGGVTKFIPLTGVTLPFISYGGSSIVTSFSLLGIMNSLSLEEGTK</sequence>
<evidence type="ECO:0000256" key="6">
    <source>
        <dbReference type="SAM" id="Phobius"/>
    </source>
</evidence>
<evidence type="ECO:0000313" key="8">
    <source>
        <dbReference type="Proteomes" id="UP000322976"/>
    </source>
</evidence>
<evidence type="ECO:0000256" key="2">
    <source>
        <dbReference type="ARBA" id="ARBA00022692"/>
    </source>
</evidence>
<evidence type="ECO:0000256" key="5">
    <source>
        <dbReference type="ARBA" id="ARBA00023136"/>
    </source>
</evidence>
<dbReference type="GO" id="GO:0008360">
    <property type="term" value="P:regulation of cell shape"/>
    <property type="evidence" value="ECO:0007669"/>
    <property type="project" value="UniProtKB-KW"/>
</dbReference>
<dbReference type="InterPro" id="IPR001182">
    <property type="entry name" value="FtsW/RodA"/>
</dbReference>
<accession>A0A5D8QFW0</accession>
<dbReference type="Proteomes" id="UP000322976">
    <property type="component" value="Unassembled WGS sequence"/>
</dbReference>
<comment type="caution">
    <text evidence="7">The sequence shown here is derived from an EMBL/GenBank/DDBJ whole genome shotgun (WGS) entry which is preliminary data.</text>
</comment>
<dbReference type="EMBL" id="VTPS01000002">
    <property type="protein sequence ID" value="TZE83109.1"/>
    <property type="molecule type" value="Genomic_DNA"/>
</dbReference>
<feature type="transmembrane region" description="Helical" evidence="6">
    <location>
        <begin position="227"/>
        <end position="247"/>
    </location>
</feature>
<dbReference type="PANTHER" id="PTHR30474:SF3">
    <property type="entry name" value="PEPTIDOGLYCAN GLYCOSYLTRANSFERASE RODA"/>
    <property type="match status" value="1"/>
</dbReference>
<feature type="transmembrane region" description="Helical" evidence="6">
    <location>
        <begin position="205"/>
        <end position="221"/>
    </location>
</feature>
<evidence type="ECO:0000313" key="7">
    <source>
        <dbReference type="EMBL" id="TZE83109.1"/>
    </source>
</evidence>
<dbReference type="GO" id="GO:0051301">
    <property type="term" value="P:cell division"/>
    <property type="evidence" value="ECO:0007669"/>
    <property type="project" value="InterPro"/>
</dbReference>
<dbReference type="AlphaFoldDB" id="A0A5D8QFW0"/>
<dbReference type="RefSeq" id="WP_149544305.1">
    <property type="nucleotide sequence ID" value="NZ_VTPS01000002.1"/>
</dbReference>
<feature type="transmembrane region" description="Helical" evidence="6">
    <location>
        <begin position="268"/>
        <end position="289"/>
    </location>
</feature>
<gene>
    <name evidence="7" type="ORF">FWJ32_01950</name>
</gene>